<dbReference type="InterPro" id="IPR013424">
    <property type="entry name" value="Ice-binding_C"/>
</dbReference>
<dbReference type="Pfam" id="PF07589">
    <property type="entry name" value="PEP-CTERM"/>
    <property type="match status" value="1"/>
</dbReference>
<protein>
    <recommendedName>
        <fullName evidence="1">Ice-binding protein C-terminal domain-containing protein</fullName>
    </recommendedName>
</protein>
<evidence type="ECO:0000313" key="3">
    <source>
        <dbReference type="Proteomes" id="UP000259273"/>
    </source>
</evidence>
<dbReference type="AlphaFoldDB" id="A0A3C1KNB6"/>
<sequence length="192" mass="19590">TFDGLVGDTVTIALAATQRFANPALSNDGAGTYTAQAGENDGTPGSTTGTLGSTWNFSYFIGIDGDGDSTIADYGITLFYDLDPAADTDSAAMGTFDGFPLVTQRQWGGSENAGFGYLASGIPGVVTPPSFASFNPFAAGEYSFAIVSQFNQAPEVVAMNVNVEASPVPVPATLALMALGLAALGYSRRNAG</sequence>
<organism evidence="2 3">
    <name type="scientific">Haliea salexigens</name>
    <dbReference type="NCBI Taxonomy" id="287487"/>
    <lineage>
        <taxon>Bacteria</taxon>
        <taxon>Pseudomonadati</taxon>
        <taxon>Pseudomonadota</taxon>
        <taxon>Gammaproteobacteria</taxon>
        <taxon>Cellvibrionales</taxon>
        <taxon>Halieaceae</taxon>
        <taxon>Haliea</taxon>
    </lineage>
</organism>
<accession>A0A3C1KNB6</accession>
<proteinExistence type="predicted"/>
<reference evidence="2 3" key="1">
    <citation type="journal article" date="2018" name="Nat. Biotechnol.">
        <title>A standardized bacterial taxonomy based on genome phylogeny substantially revises the tree of life.</title>
        <authorList>
            <person name="Parks D.H."/>
            <person name="Chuvochina M."/>
            <person name="Waite D.W."/>
            <person name="Rinke C."/>
            <person name="Skarshewski A."/>
            <person name="Chaumeil P.A."/>
            <person name="Hugenholtz P."/>
        </authorList>
    </citation>
    <scope>NUCLEOTIDE SEQUENCE [LARGE SCALE GENOMIC DNA]</scope>
    <source>
        <strain evidence="2">UBA9158</strain>
    </source>
</reference>
<comment type="caution">
    <text evidence="2">The sequence shown here is derived from an EMBL/GenBank/DDBJ whole genome shotgun (WGS) entry which is preliminary data.</text>
</comment>
<dbReference type="EMBL" id="DMND01000124">
    <property type="protein sequence ID" value="HAN27834.1"/>
    <property type="molecule type" value="Genomic_DNA"/>
</dbReference>
<dbReference type="Proteomes" id="UP000259273">
    <property type="component" value="Unassembled WGS sequence"/>
</dbReference>
<dbReference type="NCBIfam" id="TIGR02595">
    <property type="entry name" value="PEP_CTERM"/>
    <property type="match status" value="1"/>
</dbReference>
<gene>
    <name evidence="2" type="ORF">DCP75_08975</name>
</gene>
<feature type="non-terminal residue" evidence="2">
    <location>
        <position position="1"/>
    </location>
</feature>
<evidence type="ECO:0000313" key="2">
    <source>
        <dbReference type="EMBL" id="HAN27834.1"/>
    </source>
</evidence>
<feature type="domain" description="Ice-binding protein C-terminal" evidence="1">
    <location>
        <begin position="167"/>
        <end position="189"/>
    </location>
</feature>
<name>A0A3C1KNB6_9GAMM</name>
<evidence type="ECO:0000259" key="1">
    <source>
        <dbReference type="Pfam" id="PF07589"/>
    </source>
</evidence>